<accession>A0A7X5QD45</accession>
<name>A0A7X5QD45_9GAMM</name>
<keyword evidence="2" id="KW-1185">Reference proteome</keyword>
<dbReference type="AlphaFoldDB" id="A0A7X5QD45"/>
<dbReference type="EMBL" id="PUJW01000007">
    <property type="protein sequence ID" value="NHB92234.1"/>
    <property type="molecule type" value="Genomic_DNA"/>
</dbReference>
<sequence length="62" mass="6803">MEGINFGLSSFGAESVGKGIMLNSKIFFQLLLAKFSRVVHNALLSVPGSNKNIFLINKLYEV</sequence>
<evidence type="ECO:0000313" key="2">
    <source>
        <dbReference type="Proteomes" id="UP000591844"/>
    </source>
</evidence>
<organism evidence="1 2">
    <name type="scientific">Photorhabdus cinerea</name>
    <dbReference type="NCBI Taxonomy" id="471575"/>
    <lineage>
        <taxon>Bacteria</taxon>
        <taxon>Pseudomonadati</taxon>
        <taxon>Pseudomonadota</taxon>
        <taxon>Gammaproteobacteria</taxon>
        <taxon>Enterobacterales</taxon>
        <taxon>Morganellaceae</taxon>
        <taxon>Photorhabdus</taxon>
    </lineage>
</organism>
<dbReference type="Proteomes" id="UP000591844">
    <property type="component" value="Unassembled WGS sequence"/>
</dbReference>
<gene>
    <name evidence="1" type="ORF">C5469_08750</name>
</gene>
<protein>
    <submittedName>
        <fullName evidence="1">Uncharacterized protein</fullName>
    </submittedName>
</protein>
<evidence type="ECO:0000313" key="1">
    <source>
        <dbReference type="EMBL" id="NHB92234.1"/>
    </source>
</evidence>
<reference evidence="1 2" key="1">
    <citation type="submission" date="2018-02" db="EMBL/GenBank/DDBJ databases">
        <authorList>
            <person name="Machado R.A."/>
        </authorList>
    </citation>
    <scope>NUCLEOTIDE SEQUENCE [LARGE SCALE GENOMIC DNA]</scope>
    <source>
        <strain evidence="1 2">DSM 19724</strain>
    </source>
</reference>
<proteinExistence type="predicted"/>
<comment type="caution">
    <text evidence="1">The sequence shown here is derived from an EMBL/GenBank/DDBJ whole genome shotgun (WGS) entry which is preliminary data.</text>
</comment>